<feature type="binding site" evidence="9">
    <location>
        <position position="117"/>
    </location>
    <ligand>
        <name>Ca(2+)</name>
        <dbReference type="ChEBI" id="CHEBI:29108"/>
        <label>3</label>
    </ligand>
</feature>
<dbReference type="GO" id="GO:0008270">
    <property type="term" value="F:zinc ion binding"/>
    <property type="evidence" value="ECO:0007669"/>
    <property type="project" value="InterPro"/>
</dbReference>
<feature type="binding site" evidence="9">
    <location>
        <position position="137"/>
    </location>
    <ligand>
        <name>Ca(2+)</name>
        <dbReference type="ChEBI" id="CHEBI:29108"/>
        <label>1</label>
    </ligand>
</feature>
<dbReference type="GO" id="GO:0004222">
    <property type="term" value="F:metalloendopeptidase activity"/>
    <property type="evidence" value="ECO:0000318"/>
    <property type="project" value="GO_Central"/>
</dbReference>
<dbReference type="FunFam" id="3.40.390.10:FF:000138">
    <property type="entry name" value="Uncharacterized protein"/>
    <property type="match status" value="1"/>
</dbReference>
<dbReference type="Gene3D" id="3.40.390.10">
    <property type="entry name" value="Collagenase (Catalytic Domain)"/>
    <property type="match status" value="1"/>
</dbReference>
<dbReference type="EMBL" id="AMQM01001468">
    <property type="status" value="NOT_ANNOTATED_CDS"/>
    <property type="molecule type" value="Genomic_DNA"/>
</dbReference>
<dbReference type="GO" id="GO:0030198">
    <property type="term" value="P:extracellular matrix organization"/>
    <property type="evidence" value="ECO:0000318"/>
    <property type="project" value="GO_Central"/>
</dbReference>
<feature type="binding site" evidence="9">
    <location>
        <position position="134"/>
    </location>
    <ligand>
        <name>Zn(2+)</name>
        <dbReference type="ChEBI" id="CHEBI:29105"/>
        <label>1</label>
    </ligand>
</feature>
<dbReference type="Pfam" id="PF00413">
    <property type="entry name" value="Peptidase_M10"/>
    <property type="match status" value="1"/>
</dbReference>
<comment type="cofactor">
    <cofactor evidence="9">
        <name>Zn(2+)</name>
        <dbReference type="ChEBI" id="CHEBI:29105"/>
    </cofactor>
    <text evidence="9">Binds 2 Zn(2+) ions per subunit.</text>
</comment>
<protein>
    <recommendedName>
        <fullName evidence="10">Peptidase metallopeptidase domain-containing protein</fullName>
    </recommendedName>
</protein>
<evidence type="ECO:0000313" key="13">
    <source>
        <dbReference type="Proteomes" id="UP000015101"/>
    </source>
</evidence>
<evidence type="ECO:0000256" key="7">
    <source>
        <dbReference type="ARBA" id="ARBA00023049"/>
    </source>
</evidence>
<keyword evidence="6 9" id="KW-0862">Zinc</keyword>
<dbReference type="PRINTS" id="PR00138">
    <property type="entry name" value="MATRIXIN"/>
</dbReference>
<dbReference type="GO" id="GO:0031012">
    <property type="term" value="C:extracellular matrix"/>
    <property type="evidence" value="ECO:0007669"/>
    <property type="project" value="InterPro"/>
</dbReference>
<dbReference type="SMART" id="SM00235">
    <property type="entry name" value="ZnMc"/>
    <property type="match status" value="1"/>
</dbReference>
<sequence>FFARSHAGVLDEATRKLMNTPRCQLADDVSMQSFKRKRFNALYGWSKNRLRYNINNLPTNSYNMQDSSKVHQALATAFKDWSFVADIKFEQSSSDDEADVNVAFYSRDHGDGNPFDGPGAVLAHSFYPDDGRLHFDDDESWSTNNYGINLRQVATHEIGHIIGLGHTRVKDAVMYPYYQYSADFKLQSDDIRG</sequence>
<dbReference type="InterPro" id="IPR024079">
    <property type="entry name" value="MetalloPept_cat_dom_sf"/>
</dbReference>
<evidence type="ECO:0000256" key="3">
    <source>
        <dbReference type="ARBA" id="ARBA00022723"/>
    </source>
</evidence>
<comment type="cofactor">
    <cofactor evidence="9">
        <name>Ca(2+)</name>
        <dbReference type="ChEBI" id="CHEBI:29108"/>
    </cofactor>
    <text evidence="9">Can bind about 5 Ca(2+) ions per subunit.</text>
</comment>
<dbReference type="GO" id="GO:0005615">
    <property type="term" value="C:extracellular space"/>
    <property type="evidence" value="ECO:0000318"/>
    <property type="project" value="GO_Central"/>
</dbReference>
<feature type="binding site" evidence="9">
    <location>
        <position position="174"/>
    </location>
    <ligand>
        <name>Zn(2+)</name>
        <dbReference type="ChEBI" id="CHEBI:29105"/>
        <label>2</label>
        <note>catalytic</note>
    </ligand>
</feature>
<feature type="binding site" evidence="9">
    <location>
        <position position="136"/>
    </location>
    <ligand>
        <name>Ca(2+)</name>
        <dbReference type="ChEBI" id="CHEBI:29108"/>
        <label>3</label>
    </ligand>
</feature>
<dbReference type="RefSeq" id="XP_009025837.1">
    <property type="nucleotide sequence ID" value="XM_009027589.1"/>
</dbReference>
<evidence type="ECO:0000256" key="9">
    <source>
        <dbReference type="PIRSR" id="PIRSR621190-2"/>
    </source>
</evidence>
<feature type="binding site" evidence="9">
    <location>
        <position position="116"/>
    </location>
    <ligand>
        <name>Ca(2+)</name>
        <dbReference type="ChEBI" id="CHEBI:29108"/>
        <label>3</label>
    </ligand>
</feature>
<dbReference type="EnsemblMetazoa" id="HelroT134573">
    <property type="protein sequence ID" value="HelroP134573"/>
    <property type="gene ID" value="HelroG134573"/>
</dbReference>
<dbReference type="eggNOG" id="KOG1565">
    <property type="taxonomic scope" value="Eukaryota"/>
</dbReference>
<dbReference type="EMBL" id="KB097495">
    <property type="protein sequence ID" value="ESN96719.1"/>
    <property type="molecule type" value="Genomic_DNA"/>
</dbReference>
<feature type="binding site" description="in inhibited form" evidence="9">
    <location>
        <position position="23"/>
    </location>
    <ligand>
        <name>Zn(2+)</name>
        <dbReference type="ChEBI" id="CHEBI:29105"/>
        <label>2</label>
        <note>catalytic</note>
    </ligand>
</feature>
<evidence type="ECO:0000256" key="5">
    <source>
        <dbReference type="ARBA" id="ARBA00022801"/>
    </source>
</evidence>
<dbReference type="GeneID" id="20196253"/>
<keyword evidence="13" id="KW-1185">Reference proteome</keyword>
<evidence type="ECO:0000313" key="11">
    <source>
        <dbReference type="EMBL" id="ESN96719.1"/>
    </source>
</evidence>
<feature type="binding site" evidence="9">
    <location>
        <position position="109"/>
    </location>
    <ligand>
        <name>Zn(2+)</name>
        <dbReference type="ChEBI" id="CHEBI:29105"/>
        <label>1</label>
    </ligand>
</feature>
<dbReference type="HOGENOM" id="CLU_015489_4_2_1"/>
<dbReference type="InterPro" id="IPR001818">
    <property type="entry name" value="Pept_M10_metallopeptidase"/>
</dbReference>
<feature type="binding site" evidence="9">
    <location>
        <position position="139"/>
    </location>
    <ligand>
        <name>Ca(2+)</name>
        <dbReference type="ChEBI" id="CHEBI:29108"/>
        <label>3</label>
    </ligand>
</feature>
<feature type="binding site" evidence="9">
    <location>
        <position position="156"/>
    </location>
    <ligand>
        <name>Zn(2+)</name>
        <dbReference type="ChEBI" id="CHEBI:29105"/>
        <label>2</label>
        <note>catalytic</note>
    </ligand>
</feature>
<dbReference type="CDD" id="cd04278">
    <property type="entry name" value="ZnMc_MMP"/>
    <property type="match status" value="1"/>
</dbReference>
<dbReference type="GO" id="GO:0006508">
    <property type="term" value="P:proteolysis"/>
    <property type="evidence" value="ECO:0007669"/>
    <property type="project" value="UniProtKB-KW"/>
</dbReference>
<evidence type="ECO:0000256" key="6">
    <source>
        <dbReference type="ARBA" id="ARBA00022833"/>
    </source>
</evidence>
<feature type="binding site" evidence="9">
    <location>
        <position position="124"/>
    </location>
    <ligand>
        <name>Zn(2+)</name>
        <dbReference type="ChEBI" id="CHEBI:29105"/>
        <label>1</label>
    </ligand>
</feature>
<dbReference type="SUPFAM" id="SSF55486">
    <property type="entry name" value="Metalloproteases ('zincins'), catalytic domain"/>
    <property type="match status" value="1"/>
</dbReference>
<keyword evidence="9" id="KW-0106">Calcium</keyword>
<dbReference type="KEGG" id="hro:HELRODRAFT_134573"/>
<dbReference type="OMA" id="LYARETT"/>
<dbReference type="OrthoDB" id="406838at2759"/>
<dbReference type="GO" id="GO:0030574">
    <property type="term" value="P:collagen catabolic process"/>
    <property type="evidence" value="ECO:0000318"/>
    <property type="project" value="GO_Central"/>
</dbReference>
<dbReference type="PANTHER" id="PTHR10201">
    <property type="entry name" value="MATRIX METALLOPROTEINASE"/>
    <property type="match status" value="1"/>
</dbReference>
<dbReference type="Proteomes" id="UP000015101">
    <property type="component" value="Unassembled WGS sequence"/>
</dbReference>
<evidence type="ECO:0000256" key="2">
    <source>
        <dbReference type="ARBA" id="ARBA00022670"/>
    </source>
</evidence>
<evidence type="ECO:0000313" key="12">
    <source>
        <dbReference type="EnsemblMetazoa" id="HelroP134573"/>
    </source>
</evidence>
<dbReference type="PANTHER" id="PTHR10201:SF291">
    <property type="entry name" value="MATRIX METALLOPROTEINASE 1, ISOFORM C-RELATED"/>
    <property type="match status" value="1"/>
</dbReference>
<name>T1EI53_HELRO</name>
<organism evidence="12 13">
    <name type="scientific">Helobdella robusta</name>
    <name type="common">Californian leech</name>
    <dbReference type="NCBI Taxonomy" id="6412"/>
    <lineage>
        <taxon>Eukaryota</taxon>
        <taxon>Metazoa</taxon>
        <taxon>Spiralia</taxon>
        <taxon>Lophotrochozoa</taxon>
        <taxon>Annelida</taxon>
        <taxon>Clitellata</taxon>
        <taxon>Hirudinea</taxon>
        <taxon>Rhynchobdellida</taxon>
        <taxon>Glossiphoniidae</taxon>
        <taxon>Helobdella</taxon>
    </lineage>
</organism>
<keyword evidence="4" id="KW-0732">Signal</keyword>
<dbReference type="CTD" id="20196253"/>
<reference evidence="12" key="3">
    <citation type="submission" date="2015-06" db="UniProtKB">
        <authorList>
            <consortium name="EnsemblMetazoa"/>
        </authorList>
    </citation>
    <scope>IDENTIFICATION</scope>
</reference>
<dbReference type="InterPro" id="IPR033739">
    <property type="entry name" value="M10A_MMP"/>
</dbReference>
<dbReference type="InParanoid" id="T1EI53"/>
<evidence type="ECO:0000256" key="1">
    <source>
        <dbReference type="ARBA" id="ARBA00010370"/>
    </source>
</evidence>
<feature type="active site" evidence="8">
    <location>
        <position position="157"/>
    </location>
</feature>
<gene>
    <name evidence="12" type="primary">20196253</name>
    <name evidence="11" type="ORF">HELRODRAFT_134573</name>
</gene>
<keyword evidence="7" id="KW-0482">Metalloprotease</keyword>
<reference evidence="13" key="1">
    <citation type="submission" date="2012-12" db="EMBL/GenBank/DDBJ databases">
        <authorList>
            <person name="Hellsten U."/>
            <person name="Grimwood J."/>
            <person name="Chapman J.A."/>
            <person name="Shapiro H."/>
            <person name="Aerts A."/>
            <person name="Otillar R.P."/>
            <person name="Terry A.Y."/>
            <person name="Boore J.L."/>
            <person name="Simakov O."/>
            <person name="Marletaz F."/>
            <person name="Cho S.-J."/>
            <person name="Edsinger-Gonzales E."/>
            <person name="Havlak P."/>
            <person name="Kuo D.-H."/>
            <person name="Larsson T."/>
            <person name="Lv J."/>
            <person name="Arendt D."/>
            <person name="Savage R."/>
            <person name="Osoegawa K."/>
            <person name="de Jong P."/>
            <person name="Lindberg D.R."/>
            <person name="Seaver E.C."/>
            <person name="Weisblat D.A."/>
            <person name="Putnam N.H."/>
            <person name="Grigoriev I.V."/>
            <person name="Rokhsar D.S."/>
        </authorList>
    </citation>
    <scope>NUCLEOTIDE SEQUENCE</scope>
</reference>
<feature type="binding site" evidence="9">
    <location>
        <position position="99"/>
    </location>
    <ligand>
        <name>Ca(2+)</name>
        <dbReference type="ChEBI" id="CHEBI:29108"/>
        <label>2</label>
    </ligand>
</feature>
<evidence type="ECO:0000256" key="8">
    <source>
        <dbReference type="PIRSR" id="PIRSR621190-1"/>
    </source>
</evidence>
<keyword evidence="5" id="KW-0378">Hydrolase</keyword>
<accession>T1EI53</accession>
<keyword evidence="2" id="KW-0645">Protease</keyword>
<keyword evidence="3 9" id="KW-0479">Metal-binding</keyword>
<dbReference type="AlphaFoldDB" id="T1EI53"/>
<evidence type="ECO:0000259" key="10">
    <source>
        <dbReference type="SMART" id="SM00235"/>
    </source>
</evidence>
<feature type="binding site" evidence="9">
    <location>
        <position position="139"/>
    </location>
    <ligand>
        <name>Ca(2+)</name>
        <dbReference type="ChEBI" id="CHEBI:29108"/>
        <label>1</label>
    </ligand>
</feature>
<evidence type="ECO:0000256" key="4">
    <source>
        <dbReference type="ARBA" id="ARBA00022729"/>
    </source>
</evidence>
<feature type="binding site" evidence="9">
    <location>
        <position position="166"/>
    </location>
    <ligand>
        <name>Zn(2+)</name>
        <dbReference type="ChEBI" id="CHEBI:29105"/>
        <label>2</label>
        <note>catalytic</note>
    </ligand>
</feature>
<reference evidence="11 13" key="2">
    <citation type="journal article" date="2013" name="Nature">
        <title>Insights into bilaterian evolution from three spiralian genomes.</title>
        <authorList>
            <person name="Simakov O."/>
            <person name="Marletaz F."/>
            <person name="Cho S.J."/>
            <person name="Edsinger-Gonzales E."/>
            <person name="Havlak P."/>
            <person name="Hellsten U."/>
            <person name="Kuo D.H."/>
            <person name="Larsson T."/>
            <person name="Lv J."/>
            <person name="Arendt D."/>
            <person name="Savage R."/>
            <person name="Osoegawa K."/>
            <person name="de Jong P."/>
            <person name="Grimwood J."/>
            <person name="Chapman J.A."/>
            <person name="Shapiro H."/>
            <person name="Aerts A."/>
            <person name="Otillar R.P."/>
            <person name="Terry A.Y."/>
            <person name="Boore J.L."/>
            <person name="Grigoriev I.V."/>
            <person name="Lindberg D.R."/>
            <person name="Seaver E.C."/>
            <person name="Weisblat D.A."/>
            <person name="Putnam N.H."/>
            <person name="Rokhsar D.S."/>
        </authorList>
    </citation>
    <scope>NUCLEOTIDE SEQUENCE</scope>
</reference>
<feature type="domain" description="Peptidase metallopeptidase" evidence="10">
    <location>
        <begin position="41"/>
        <end position="193"/>
    </location>
</feature>
<dbReference type="InterPro" id="IPR006026">
    <property type="entry name" value="Peptidase_Metallo"/>
</dbReference>
<dbReference type="InterPro" id="IPR021190">
    <property type="entry name" value="Pept_M10A"/>
</dbReference>
<proteinExistence type="inferred from homology"/>
<comment type="similarity">
    <text evidence="1">Belongs to the peptidase M10A family.</text>
</comment>
<feature type="binding site" evidence="9">
    <location>
        <position position="111"/>
    </location>
    <ligand>
        <name>Zn(2+)</name>
        <dbReference type="ChEBI" id="CHEBI:29105"/>
        <label>1</label>
    </ligand>
</feature>
<feature type="binding site" evidence="9">
    <location>
        <position position="160"/>
    </location>
    <ligand>
        <name>Zn(2+)</name>
        <dbReference type="ChEBI" id="CHEBI:29105"/>
        <label>2</label>
        <note>catalytic</note>
    </ligand>
</feature>